<reference evidence="2 3" key="1">
    <citation type="submission" date="2017-01" db="EMBL/GenBank/DDBJ databases">
        <title>Planococcus faecalis genome complete sequence.</title>
        <authorList>
            <person name="Lee P.C."/>
        </authorList>
    </citation>
    <scope>NUCLEOTIDE SEQUENCE [LARGE SCALE GENOMIC DNA]</scope>
    <source>
        <strain evidence="2 3">AJ003</strain>
    </source>
</reference>
<evidence type="ECO:0000313" key="2">
    <source>
        <dbReference type="EMBL" id="AQU80740.1"/>
    </source>
</evidence>
<name>A0ABN4XSQ4_9BACL</name>
<accession>A0ABN4XSQ4</accession>
<feature type="domain" description="HTH cro/C1-type" evidence="1">
    <location>
        <begin position="34"/>
        <end position="86"/>
    </location>
</feature>
<dbReference type="PROSITE" id="PS50943">
    <property type="entry name" value="HTH_CROC1"/>
    <property type="match status" value="1"/>
</dbReference>
<gene>
    <name evidence="2" type="ORF">AJGP001_16230</name>
</gene>
<dbReference type="Gene3D" id="1.10.260.40">
    <property type="entry name" value="lambda repressor-like DNA-binding domains"/>
    <property type="match status" value="1"/>
</dbReference>
<dbReference type="EMBL" id="CP019401">
    <property type="protein sequence ID" value="AQU80740.1"/>
    <property type="molecule type" value="Genomic_DNA"/>
</dbReference>
<dbReference type="CDD" id="cd00093">
    <property type="entry name" value="HTH_XRE"/>
    <property type="match status" value="1"/>
</dbReference>
<keyword evidence="3" id="KW-1185">Reference proteome</keyword>
<sequence length="96" mass="10840">MATLNDLRNRLIQNTAIKEALESAEYSRSRNVFKRRMELGLSQIELADKADVTQKTISRIEGGDQGIRPSTIIKVYTALNLKEDGTPLAKEYVVHH</sequence>
<dbReference type="RefSeq" id="WP_071152806.1">
    <property type="nucleotide sequence ID" value="NZ_CP019401.1"/>
</dbReference>
<dbReference type="InterPro" id="IPR010982">
    <property type="entry name" value="Lambda_DNA-bd_dom_sf"/>
</dbReference>
<dbReference type="SMART" id="SM00530">
    <property type="entry name" value="HTH_XRE"/>
    <property type="match status" value="1"/>
</dbReference>
<dbReference type="InterPro" id="IPR001387">
    <property type="entry name" value="Cro/C1-type_HTH"/>
</dbReference>
<dbReference type="Pfam" id="PF01381">
    <property type="entry name" value="HTH_3"/>
    <property type="match status" value="1"/>
</dbReference>
<protein>
    <recommendedName>
        <fullName evidence="1">HTH cro/C1-type domain-containing protein</fullName>
    </recommendedName>
</protein>
<organism evidence="2 3">
    <name type="scientific">Planococcus faecalis</name>
    <dbReference type="NCBI Taxonomy" id="1598147"/>
    <lineage>
        <taxon>Bacteria</taxon>
        <taxon>Bacillati</taxon>
        <taxon>Bacillota</taxon>
        <taxon>Bacilli</taxon>
        <taxon>Bacillales</taxon>
        <taxon>Caryophanaceae</taxon>
        <taxon>Planococcus</taxon>
    </lineage>
</organism>
<dbReference type="SUPFAM" id="SSF47413">
    <property type="entry name" value="lambda repressor-like DNA-binding domains"/>
    <property type="match status" value="1"/>
</dbReference>
<evidence type="ECO:0000259" key="1">
    <source>
        <dbReference type="PROSITE" id="PS50943"/>
    </source>
</evidence>
<dbReference type="Proteomes" id="UP000189661">
    <property type="component" value="Chromosome"/>
</dbReference>
<proteinExistence type="predicted"/>
<evidence type="ECO:0000313" key="3">
    <source>
        <dbReference type="Proteomes" id="UP000189661"/>
    </source>
</evidence>